<dbReference type="OrthoDB" id="5372311at2"/>
<dbReference type="eggNOG" id="ENOG5030HQY">
    <property type="taxonomic scope" value="Bacteria"/>
</dbReference>
<feature type="transmembrane region" description="Helical" evidence="1">
    <location>
        <begin position="392"/>
        <end position="411"/>
    </location>
</feature>
<keyword evidence="2" id="KW-0732">Signal</keyword>
<dbReference type="RefSeq" id="WP_023928451.1">
    <property type="nucleotide sequence ID" value="NZ_KI669455.1"/>
</dbReference>
<dbReference type="HOGENOM" id="CLU_046111_1_0_7"/>
<protein>
    <recommendedName>
        <fullName evidence="5">SH3b domain-containing protein</fullName>
    </recommendedName>
</protein>
<dbReference type="PATRIC" id="fig|1357400.3.peg.2262"/>
<evidence type="ECO:0000256" key="1">
    <source>
        <dbReference type="SAM" id="Phobius"/>
    </source>
</evidence>
<reference evidence="3 4" key="1">
    <citation type="journal article" date="2014" name="Genome Announc.">
        <title>Draft genome sequences of six enterohepatic helicobacter species isolated from humans and one from rhesus macaques.</title>
        <authorList>
            <person name="Shen Z."/>
            <person name="Sheh A."/>
            <person name="Young S.K."/>
            <person name="Abouelliel A."/>
            <person name="Ward D.V."/>
            <person name="Earl A.M."/>
            <person name="Fox J.G."/>
        </authorList>
    </citation>
    <scope>NUCLEOTIDE SEQUENCE [LARGE SCALE GENOMIC DNA]</scope>
    <source>
        <strain evidence="3 4">MIT 99-5501</strain>
    </source>
</reference>
<sequence length="471" mass="52762">MTPQSKIRFYTQIRKKKILPSLSLTLFCAFVGFFATPSNAEPNTQPPQNLDSPQASQIPQTLEQIIEQDIPNNALQNMQQNLEALQNFPQESLPDESALGFGNDEGNINAPQNPLNSQAIYASPDEKLLFVRNATQEALLNKTIYVGQKIPITYNALFFNGASLSQSAFQDKTATNKIALQNPLETWQKDLESAQKGEDVYTITYVFKIKSANAIIPSFEVSAISQDGGIIDSFLVESIAINALDLYQNKRYVGVVADRLELGAYKARSYDDENNLVAFEISASNANLEDFKLPSLEKQGIERSNFSTLESSAIFYALIPKNIQSVSFEYFSLSNNRFEEIRFPAIPNAQSTEFQEDLKPKNTYLLYTALGICTLGLICVGLGFAFKAPLRYVFWALAVAIFAYLLHYLLYTKNGIVSPNKHIWILPTHNSTLLETTTKPIEVKIIGEYSGYYKIITPEEKVGWVKQDDVE</sequence>
<proteinExistence type="predicted"/>
<organism evidence="3 4">
    <name type="scientific">Helicobacter macacae MIT 99-5501</name>
    <dbReference type="NCBI Taxonomy" id="1357400"/>
    <lineage>
        <taxon>Bacteria</taxon>
        <taxon>Pseudomonadati</taxon>
        <taxon>Campylobacterota</taxon>
        <taxon>Epsilonproteobacteria</taxon>
        <taxon>Campylobacterales</taxon>
        <taxon>Helicobacteraceae</taxon>
        <taxon>Helicobacter</taxon>
    </lineage>
</organism>
<feature type="signal peptide" evidence="2">
    <location>
        <begin position="1"/>
        <end position="40"/>
    </location>
</feature>
<evidence type="ECO:0000256" key="2">
    <source>
        <dbReference type="SAM" id="SignalP"/>
    </source>
</evidence>
<dbReference type="Gene3D" id="2.30.30.40">
    <property type="entry name" value="SH3 Domains"/>
    <property type="match status" value="1"/>
</dbReference>
<evidence type="ECO:0008006" key="5">
    <source>
        <dbReference type="Google" id="ProtNLM"/>
    </source>
</evidence>
<dbReference type="EMBL" id="AZJI01000007">
    <property type="protein sequence ID" value="ETD22883.1"/>
    <property type="molecule type" value="Genomic_DNA"/>
</dbReference>
<feature type="transmembrane region" description="Helical" evidence="1">
    <location>
        <begin position="364"/>
        <end position="385"/>
    </location>
</feature>
<comment type="caution">
    <text evidence="3">The sequence shown here is derived from an EMBL/GenBank/DDBJ whole genome shotgun (WGS) entry which is preliminary data.</text>
</comment>
<feature type="chain" id="PRO_5004767581" description="SH3b domain-containing protein" evidence="2">
    <location>
        <begin position="41"/>
        <end position="471"/>
    </location>
</feature>
<accession>V8C640</accession>
<name>V8C640_9HELI</name>
<keyword evidence="1" id="KW-0812">Transmembrane</keyword>
<dbReference type="Proteomes" id="UP000018731">
    <property type="component" value="Unassembled WGS sequence"/>
</dbReference>
<gene>
    <name evidence="3" type="ORF">HMPREF2086_01682</name>
</gene>
<keyword evidence="1" id="KW-0472">Membrane</keyword>
<evidence type="ECO:0000313" key="4">
    <source>
        <dbReference type="Proteomes" id="UP000018731"/>
    </source>
</evidence>
<dbReference type="STRING" id="1357400.HMPREF2086_01682"/>
<keyword evidence="4" id="KW-1185">Reference proteome</keyword>
<keyword evidence="1" id="KW-1133">Transmembrane helix</keyword>
<dbReference type="AlphaFoldDB" id="V8C640"/>
<evidence type="ECO:0000313" key="3">
    <source>
        <dbReference type="EMBL" id="ETD22883.1"/>
    </source>
</evidence>